<dbReference type="EMBL" id="CP041764">
    <property type="protein sequence ID" value="QHA86768.1"/>
    <property type="molecule type" value="Genomic_DNA"/>
</dbReference>
<dbReference type="Gene3D" id="2.40.160.50">
    <property type="entry name" value="membrane protein fhac: a member of the omp85/tpsb transporter family"/>
    <property type="match status" value="1"/>
</dbReference>
<evidence type="ECO:0000256" key="1">
    <source>
        <dbReference type="ARBA" id="ARBA00004442"/>
    </source>
</evidence>
<dbReference type="Pfam" id="PF03865">
    <property type="entry name" value="ShlB"/>
    <property type="match status" value="1"/>
</dbReference>
<comment type="similarity">
    <text evidence="2">Belongs to the TPS (TC 1.B.20) family.</text>
</comment>
<evidence type="ECO:0000313" key="11">
    <source>
        <dbReference type="Proteomes" id="UP000430368"/>
    </source>
</evidence>
<dbReference type="Pfam" id="PF17287">
    <property type="entry name" value="POTRA_3"/>
    <property type="match status" value="1"/>
</dbReference>
<keyword evidence="5" id="KW-0812">Transmembrane</keyword>
<evidence type="ECO:0000313" key="10">
    <source>
        <dbReference type="EMBL" id="QHA86768.1"/>
    </source>
</evidence>
<accession>A0ABX6GKI8</accession>
<dbReference type="Gene3D" id="3.10.20.310">
    <property type="entry name" value="membrane protein fhac"/>
    <property type="match status" value="1"/>
</dbReference>
<dbReference type="InterPro" id="IPR034746">
    <property type="entry name" value="POTRA"/>
</dbReference>
<dbReference type="InterPro" id="IPR051544">
    <property type="entry name" value="TPS_OM_transporter"/>
</dbReference>
<keyword evidence="11" id="KW-1185">Reference proteome</keyword>
<evidence type="ECO:0000256" key="2">
    <source>
        <dbReference type="ARBA" id="ARBA00009055"/>
    </source>
</evidence>
<dbReference type="PANTHER" id="PTHR34597">
    <property type="entry name" value="SLR1661 PROTEIN"/>
    <property type="match status" value="1"/>
</dbReference>
<evidence type="ECO:0000256" key="4">
    <source>
        <dbReference type="ARBA" id="ARBA00022452"/>
    </source>
</evidence>
<name>A0ABX6GKI8_9GAMM</name>
<dbReference type="Pfam" id="PF08479">
    <property type="entry name" value="POTRA_2"/>
    <property type="match status" value="1"/>
</dbReference>
<comment type="subcellular location">
    <subcellularLocation>
        <location evidence="1">Cell outer membrane</location>
    </subcellularLocation>
</comment>
<reference evidence="10 11" key="1">
    <citation type="submission" date="2019-07" db="EMBL/GenBank/DDBJ databases">
        <title>Serratia dokdonensis sp. nov., an elicitor of systemic resistance in Nicotiana Tabacum.</title>
        <authorList>
            <person name="Son J.-S."/>
            <person name="Hwang Y.-J."/>
            <person name="Lee S.-Y."/>
            <person name="Ghim S.-Y."/>
        </authorList>
    </citation>
    <scope>NUCLEOTIDE SEQUENCE [LARGE SCALE GENOMIC DNA]</scope>
    <source>
        <strain evidence="10 11">KUDC3025</strain>
    </source>
</reference>
<proteinExistence type="inferred from homology"/>
<dbReference type="InterPro" id="IPR035251">
    <property type="entry name" value="ShlB_POTRA"/>
</dbReference>
<dbReference type="InterPro" id="IPR005565">
    <property type="entry name" value="Hemolysn_activator_HlyB_C"/>
</dbReference>
<dbReference type="InterPro" id="IPR013686">
    <property type="entry name" value="Polypept-transport_assoc_ShlB"/>
</dbReference>
<organism evidence="10 11">
    <name type="scientific">Serratia rhizosphaerae</name>
    <dbReference type="NCBI Taxonomy" id="2597702"/>
    <lineage>
        <taxon>Bacteria</taxon>
        <taxon>Pseudomonadati</taxon>
        <taxon>Pseudomonadota</taxon>
        <taxon>Gammaproteobacteria</taxon>
        <taxon>Enterobacterales</taxon>
        <taxon>Yersiniaceae</taxon>
        <taxon>Serratia</taxon>
    </lineage>
</organism>
<dbReference type="PIRSF" id="PIRSF029745">
    <property type="entry name" value="FhaC"/>
    <property type="match status" value="1"/>
</dbReference>
<dbReference type="PROSITE" id="PS51779">
    <property type="entry name" value="POTRA"/>
    <property type="match status" value="1"/>
</dbReference>
<feature type="domain" description="POTRA" evidence="9">
    <location>
        <begin position="85"/>
        <end position="161"/>
    </location>
</feature>
<evidence type="ECO:0000256" key="7">
    <source>
        <dbReference type="ARBA" id="ARBA00023136"/>
    </source>
</evidence>
<dbReference type="Proteomes" id="UP000430368">
    <property type="component" value="Chromosome"/>
</dbReference>
<sequence length="564" mass="63807">MPKSTIRILTNMRVHFSASLLLVFFIPLVQGAESGRLIEQQASHQQEQERARYSQLETQGKDVRAADSGAEKSAQITFPREANCFAVSQVILNKDDKIPHWLPLRKLTAQAEGQCLGIQGIRTLANAIQNKLIRHGYITTRVVVPRQDLKAGVLTLTILPGVIGNISFSENSDKYANLYTTFPGHQGDILDLRAIEQGLENIQRIPGADANVILRPGERAGETDIELARSQPSFWRIGGWFDDAGSRYTGRYQGGLALYLDNPTSLNDLFYISFGRDLAWQKWRNAKNRSLYYSVPYGFWSLDMYASHNEYLQRINGTWTDFQYQGKSRNLSLKINRLLYRNASQKTTASIQLLKNDADYYMNDIRLTIRERKVTKAIVRLNHRHYIGRSIVDAMVSYQRNTSWFGAKPQAAASPHSRAVNLDISASVPFILLGQSMSYQPRYQQQYSRDRLATQDQFSIGNRWTVRGFDGEYNLSANRGYVLRNDLNLNLPNYNQQLYLGMDYGRVSGGDSDFSRGHLAGGVLGLRGRIGRVSYDAFVGTPLAKPKGFDTSPVNLGFTLQWQF</sequence>
<keyword evidence="4" id="KW-1134">Transmembrane beta strand</keyword>
<gene>
    <name evidence="10" type="ORF">FO014_07245</name>
</gene>
<keyword evidence="8" id="KW-0998">Cell outer membrane</keyword>
<evidence type="ECO:0000256" key="8">
    <source>
        <dbReference type="ARBA" id="ARBA00023237"/>
    </source>
</evidence>
<evidence type="ECO:0000256" key="3">
    <source>
        <dbReference type="ARBA" id="ARBA00022448"/>
    </source>
</evidence>
<dbReference type="PANTHER" id="PTHR34597:SF3">
    <property type="entry name" value="OUTER MEMBRANE TRANSPORTER CDIB"/>
    <property type="match status" value="1"/>
</dbReference>
<evidence type="ECO:0000259" key="9">
    <source>
        <dbReference type="PROSITE" id="PS51779"/>
    </source>
</evidence>
<keyword evidence="7" id="KW-0472">Membrane</keyword>
<keyword evidence="3" id="KW-0813">Transport</keyword>
<evidence type="ECO:0000256" key="6">
    <source>
        <dbReference type="ARBA" id="ARBA00022927"/>
    </source>
</evidence>
<keyword evidence="6" id="KW-0653">Protein transport</keyword>
<protein>
    <submittedName>
        <fullName evidence="10">ShlB/FhaC/HecB family hemolysin secretion/activation protein</fullName>
    </submittedName>
</protein>
<dbReference type="InterPro" id="IPR027282">
    <property type="entry name" value="TPS"/>
</dbReference>
<evidence type="ECO:0000256" key="5">
    <source>
        <dbReference type="ARBA" id="ARBA00022692"/>
    </source>
</evidence>